<reference evidence="8" key="2">
    <citation type="submission" date="2011-02" db="EMBL/GenBank/DDBJ databases">
        <title>The complete genome of Syntrophobotulus glycolicus DSM 8271.</title>
        <authorList>
            <person name="Lucas S."/>
            <person name="Copeland A."/>
            <person name="Lapidus A."/>
            <person name="Bruce D."/>
            <person name="Goodwin L."/>
            <person name="Pitluck S."/>
            <person name="Kyrpides N."/>
            <person name="Mavromatis K."/>
            <person name="Pagani I."/>
            <person name="Ivanova N."/>
            <person name="Mikhailova N."/>
            <person name="Chertkov O."/>
            <person name="Held B."/>
            <person name="Detter J.C."/>
            <person name="Tapia R."/>
            <person name="Han C."/>
            <person name="Land M."/>
            <person name="Hauser L."/>
            <person name="Markowitz V."/>
            <person name="Cheng J.-F."/>
            <person name="Hugenholtz P."/>
            <person name="Woyke T."/>
            <person name="Wu D."/>
            <person name="Spring S."/>
            <person name="Schroeder M."/>
            <person name="Brambilla E."/>
            <person name="Klenk H.-P."/>
            <person name="Eisen J.A."/>
        </authorList>
    </citation>
    <scope>NUCLEOTIDE SEQUENCE [LARGE SCALE GENOMIC DNA]</scope>
    <source>
        <strain evidence="8">DSM 8271 / FlGlyR</strain>
    </source>
</reference>
<keyword evidence="3" id="KW-0479">Metal-binding</keyword>
<dbReference type="SFLD" id="SFLDG01082">
    <property type="entry name" value="B12-binding_domain_containing"/>
    <property type="match status" value="1"/>
</dbReference>
<dbReference type="PROSITE" id="PS51918">
    <property type="entry name" value="RADICAL_SAM"/>
    <property type="match status" value="1"/>
</dbReference>
<dbReference type="GO" id="GO:0006779">
    <property type="term" value="P:porphyrin-containing compound biosynthetic process"/>
    <property type="evidence" value="ECO:0007669"/>
    <property type="project" value="TreeGrafter"/>
</dbReference>
<evidence type="ECO:0000256" key="5">
    <source>
        <dbReference type="ARBA" id="ARBA00023014"/>
    </source>
</evidence>
<dbReference type="AlphaFoldDB" id="F0SX02"/>
<dbReference type="SFLD" id="SFLDG01065">
    <property type="entry name" value="anaerobic_coproporphyrinogen-I"/>
    <property type="match status" value="1"/>
</dbReference>
<sequence>MFAQRLKSHHELHNIKKDFTISRMDVNEYIKSIPGVSREAVIYIHIPYCRKICSFCNMMRRLGSPGDDYARLIIREIRSYGELDYIRQLTFQAVYFGGGTPTTLSSRAIQEILAALRESFRLADDAEITLESTVSELTEEKINVLHEGGVNRISVGIQTFNDRGRQLLGRNGSGKEAYQKLLLLKSLGFENVNIDIIYHYPHQTREELDEDLNKVFSLGLASFSFYSLIMHPDSALQISSPSENDTDRALFDRLYARSIDQGFAILELTKLSRHDRYRYITARHDGADTLALGAGAGGTLGDMIYMNPISLENYQNYVESGSDRKRVGVVTKNQYRTVARLIGAMQRGRIPRHEYADLLGGRGQRLTERLLAEGYATETEDGCRLTPKGIYWGNNICDTMLKNLEI</sequence>
<dbReference type="SMART" id="SM00729">
    <property type="entry name" value="Elp3"/>
    <property type="match status" value="1"/>
</dbReference>
<evidence type="ECO:0000256" key="4">
    <source>
        <dbReference type="ARBA" id="ARBA00023004"/>
    </source>
</evidence>
<keyword evidence="8" id="KW-1185">Reference proteome</keyword>
<dbReference type="InterPro" id="IPR034505">
    <property type="entry name" value="Coproporphyrinogen-III_oxidase"/>
</dbReference>
<keyword evidence="5" id="KW-0411">Iron-sulfur</keyword>
<dbReference type="SFLD" id="SFLDS00029">
    <property type="entry name" value="Radical_SAM"/>
    <property type="match status" value="1"/>
</dbReference>
<evidence type="ECO:0000259" key="6">
    <source>
        <dbReference type="PROSITE" id="PS51918"/>
    </source>
</evidence>
<evidence type="ECO:0000313" key="8">
    <source>
        <dbReference type="Proteomes" id="UP000007488"/>
    </source>
</evidence>
<keyword evidence="4" id="KW-0408">Iron</keyword>
<evidence type="ECO:0000313" key="7">
    <source>
        <dbReference type="EMBL" id="ADY55785.1"/>
    </source>
</evidence>
<dbReference type="RefSeq" id="WP_013624655.1">
    <property type="nucleotide sequence ID" value="NC_015172.1"/>
</dbReference>
<dbReference type="Proteomes" id="UP000007488">
    <property type="component" value="Chromosome"/>
</dbReference>
<protein>
    <recommendedName>
        <fullName evidence="1">Heme chaperone HemW</fullName>
    </recommendedName>
</protein>
<name>F0SX02_SYNGF</name>
<evidence type="ECO:0000256" key="1">
    <source>
        <dbReference type="ARBA" id="ARBA00017228"/>
    </source>
</evidence>
<dbReference type="InterPro" id="IPR007197">
    <property type="entry name" value="rSAM"/>
</dbReference>
<evidence type="ECO:0000256" key="3">
    <source>
        <dbReference type="ARBA" id="ARBA00022723"/>
    </source>
</evidence>
<dbReference type="PANTHER" id="PTHR13932:SF5">
    <property type="entry name" value="RADICAL S-ADENOSYL METHIONINE DOMAIN-CONTAINING PROTEIN 1, MITOCHONDRIAL"/>
    <property type="match status" value="1"/>
</dbReference>
<organism evidence="7 8">
    <name type="scientific">Syntrophobotulus glycolicus (strain DSM 8271 / FlGlyR)</name>
    <dbReference type="NCBI Taxonomy" id="645991"/>
    <lineage>
        <taxon>Bacteria</taxon>
        <taxon>Bacillati</taxon>
        <taxon>Bacillota</taxon>
        <taxon>Clostridia</taxon>
        <taxon>Eubacteriales</taxon>
        <taxon>Desulfitobacteriaceae</taxon>
        <taxon>Syntrophobotulus</taxon>
    </lineage>
</organism>
<dbReference type="InterPro" id="IPR058240">
    <property type="entry name" value="rSAM_sf"/>
</dbReference>
<dbReference type="Pfam" id="PF04055">
    <property type="entry name" value="Radical_SAM"/>
    <property type="match status" value="1"/>
</dbReference>
<gene>
    <name evidence="7" type="ordered locus">Sgly_1484</name>
</gene>
<evidence type="ECO:0000256" key="2">
    <source>
        <dbReference type="ARBA" id="ARBA00022691"/>
    </source>
</evidence>
<dbReference type="eggNOG" id="COG0635">
    <property type="taxonomic scope" value="Bacteria"/>
</dbReference>
<keyword evidence="2" id="KW-0949">S-adenosyl-L-methionine</keyword>
<reference evidence="7 8" key="1">
    <citation type="journal article" date="2011" name="Stand. Genomic Sci.">
        <title>Complete genome sequence of Syntrophobotulus glycolicus type strain (FlGlyR).</title>
        <authorList>
            <person name="Han C."/>
            <person name="Mwirichia R."/>
            <person name="Chertkov O."/>
            <person name="Held B."/>
            <person name="Lapidus A."/>
            <person name="Nolan M."/>
            <person name="Lucas S."/>
            <person name="Hammon N."/>
            <person name="Deshpande S."/>
            <person name="Cheng J.F."/>
            <person name="Tapia R."/>
            <person name="Goodwin L."/>
            <person name="Pitluck S."/>
            <person name="Huntemann M."/>
            <person name="Liolios K."/>
            <person name="Ivanova N."/>
            <person name="Pagani I."/>
            <person name="Mavromatis K."/>
            <person name="Ovchinikova G."/>
            <person name="Pati A."/>
            <person name="Chen A."/>
            <person name="Palaniappan K."/>
            <person name="Land M."/>
            <person name="Hauser L."/>
            <person name="Brambilla E.M."/>
            <person name="Rohde M."/>
            <person name="Spring S."/>
            <person name="Sikorski J."/>
            <person name="Goker M."/>
            <person name="Woyke T."/>
            <person name="Bristow J."/>
            <person name="Eisen J.A."/>
            <person name="Markowitz V."/>
            <person name="Hugenholtz P."/>
            <person name="Kyrpides N.C."/>
            <person name="Klenk H.P."/>
            <person name="Detter J.C."/>
        </authorList>
    </citation>
    <scope>NUCLEOTIDE SEQUENCE [LARGE SCALE GENOMIC DNA]</scope>
    <source>
        <strain evidence="8">DSM 8271 / FlGlyR</strain>
    </source>
</reference>
<dbReference type="SUPFAM" id="SSF102114">
    <property type="entry name" value="Radical SAM enzymes"/>
    <property type="match status" value="1"/>
</dbReference>
<dbReference type="HOGENOM" id="CLU_027579_4_1_9"/>
<dbReference type="GO" id="GO:0005737">
    <property type="term" value="C:cytoplasm"/>
    <property type="evidence" value="ECO:0007669"/>
    <property type="project" value="TreeGrafter"/>
</dbReference>
<proteinExistence type="predicted"/>
<dbReference type="KEGG" id="sgy:Sgly_1484"/>
<dbReference type="GO" id="GO:0046872">
    <property type="term" value="F:metal ion binding"/>
    <property type="evidence" value="ECO:0007669"/>
    <property type="project" value="UniProtKB-KW"/>
</dbReference>
<dbReference type="STRING" id="645991.Sgly_1484"/>
<dbReference type="InterPro" id="IPR006638">
    <property type="entry name" value="Elp3/MiaA/NifB-like_rSAM"/>
</dbReference>
<dbReference type="GO" id="GO:0051539">
    <property type="term" value="F:4 iron, 4 sulfur cluster binding"/>
    <property type="evidence" value="ECO:0007669"/>
    <property type="project" value="TreeGrafter"/>
</dbReference>
<dbReference type="EMBL" id="CP002547">
    <property type="protein sequence ID" value="ADY55785.1"/>
    <property type="molecule type" value="Genomic_DNA"/>
</dbReference>
<dbReference type="Gene3D" id="3.20.20.70">
    <property type="entry name" value="Aldolase class I"/>
    <property type="match status" value="1"/>
</dbReference>
<accession>F0SX02</accession>
<dbReference type="PANTHER" id="PTHR13932">
    <property type="entry name" value="COPROPORPHYRINIGEN III OXIDASE"/>
    <property type="match status" value="1"/>
</dbReference>
<dbReference type="GO" id="GO:0003824">
    <property type="term" value="F:catalytic activity"/>
    <property type="evidence" value="ECO:0007669"/>
    <property type="project" value="InterPro"/>
</dbReference>
<dbReference type="OrthoDB" id="9808022at2"/>
<dbReference type="InterPro" id="IPR013785">
    <property type="entry name" value="Aldolase_TIM"/>
</dbReference>
<feature type="domain" description="Radical SAM core" evidence="6">
    <location>
        <begin position="34"/>
        <end position="264"/>
    </location>
</feature>